<proteinExistence type="predicted"/>
<dbReference type="EMBL" id="MWQN01000006">
    <property type="protein sequence ID" value="OPC76473.1"/>
    <property type="molecule type" value="Genomic_DNA"/>
</dbReference>
<dbReference type="Proteomes" id="UP000190037">
    <property type="component" value="Unassembled WGS sequence"/>
</dbReference>
<reference evidence="1 2" key="1">
    <citation type="submission" date="2017-03" db="EMBL/GenBank/DDBJ databases">
        <title>Draft genome sequence of Streptomyces scabrisporus NF3, endophyte isolated from Amphipterygium adstringens.</title>
        <authorList>
            <person name="Vazquez M."/>
            <person name="Ceapa C.D."/>
            <person name="Rodriguez Luna D."/>
            <person name="Sanchez Esquivel S."/>
        </authorList>
    </citation>
    <scope>NUCLEOTIDE SEQUENCE [LARGE SCALE GENOMIC DNA]</scope>
    <source>
        <strain evidence="1 2">NF3</strain>
    </source>
</reference>
<organism evidence="1 2">
    <name type="scientific">Embleya scabrispora</name>
    <dbReference type="NCBI Taxonomy" id="159449"/>
    <lineage>
        <taxon>Bacteria</taxon>
        <taxon>Bacillati</taxon>
        <taxon>Actinomycetota</taxon>
        <taxon>Actinomycetes</taxon>
        <taxon>Kitasatosporales</taxon>
        <taxon>Streptomycetaceae</taxon>
        <taxon>Embleya</taxon>
    </lineage>
</organism>
<evidence type="ECO:0000313" key="2">
    <source>
        <dbReference type="Proteomes" id="UP000190037"/>
    </source>
</evidence>
<protein>
    <submittedName>
        <fullName evidence="1">Uncharacterized protein</fullName>
    </submittedName>
</protein>
<dbReference type="STRING" id="159449.B4N89_46395"/>
<keyword evidence="2" id="KW-1185">Reference proteome</keyword>
<sequence length="138" mass="15970">MPELAPTHREHRRLRRRPNANTAYTWVQAIVTRRNDHELCLTGRWQARGHRLAAFNPDHTTTQGSSWELTARPVIVHPETVTLARVLARTRLPATSRPDRHPAVTAFLEHTAHTLELGRLMPGPDDLLRSWIRHYTRC</sequence>
<accession>A0A1T3NI51</accession>
<comment type="caution">
    <text evidence="1">The sequence shown here is derived from an EMBL/GenBank/DDBJ whole genome shotgun (WGS) entry which is preliminary data.</text>
</comment>
<name>A0A1T3NI51_9ACTN</name>
<gene>
    <name evidence="1" type="ORF">B4N89_46395</name>
</gene>
<dbReference type="AlphaFoldDB" id="A0A1T3NI51"/>
<evidence type="ECO:0000313" key="1">
    <source>
        <dbReference type="EMBL" id="OPC76473.1"/>
    </source>
</evidence>